<feature type="transmembrane region" description="Helical" evidence="7">
    <location>
        <begin position="20"/>
        <end position="45"/>
    </location>
</feature>
<evidence type="ECO:0000256" key="3">
    <source>
        <dbReference type="ARBA" id="ARBA00022475"/>
    </source>
</evidence>
<protein>
    <submittedName>
        <fullName evidence="10">Mechanosensitive ion channel</fullName>
    </submittedName>
</protein>
<evidence type="ECO:0000259" key="9">
    <source>
        <dbReference type="Pfam" id="PF21088"/>
    </source>
</evidence>
<dbReference type="GO" id="GO:0005886">
    <property type="term" value="C:plasma membrane"/>
    <property type="evidence" value="ECO:0007669"/>
    <property type="project" value="UniProtKB-SubCell"/>
</dbReference>
<comment type="similarity">
    <text evidence="2">Belongs to the MscS (TC 1.A.23) family.</text>
</comment>
<dbReference type="InterPro" id="IPR049142">
    <property type="entry name" value="MS_channel_1st"/>
</dbReference>
<keyword evidence="6 7" id="KW-0472">Membrane</keyword>
<evidence type="ECO:0000259" key="8">
    <source>
        <dbReference type="Pfam" id="PF00924"/>
    </source>
</evidence>
<comment type="subcellular location">
    <subcellularLocation>
        <location evidence="1">Cell membrane</location>
        <topology evidence="1">Multi-pass membrane protein</topology>
    </subcellularLocation>
</comment>
<evidence type="ECO:0000313" key="10">
    <source>
        <dbReference type="EMBL" id="MTB71261.1"/>
    </source>
</evidence>
<dbReference type="FunFam" id="2.30.30.60:FF:000001">
    <property type="entry name" value="MscS Mechanosensitive ion channel"/>
    <property type="match status" value="1"/>
</dbReference>
<keyword evidence="4 7" id="KW-0812">Transmembrane</keyword>
<evidence type="ECO:0000256" key="6">
    <source>
        <dbReference type="ARBA" id="ARBA00023136"/>
    </source>
</evidence>
<sequence length="336" mass="35665">MTASTSSSVLQALAVTWESAWAWAQGAPLTIVAIVLGAVATRWLIHRAINGFVNGLLLRSERAEAAAVNVTRVDTAELPVIRRQARKAAKIFSDPSIVSSARQEQRVRTLGAVLRSVTTVTVAFVAALMVGDELGFNMAPLLASASVGGVALGFGAQSLVKDYLSGMFMIIEDQYGVGDVVDTGEVIGTVEDISLRLTTIRDFNGVIWYIRNGEILRIANRSQGWSTALVDIPVPVTESMEKVMPIISRAIRGLDKEEEWFGKVIEQPQVGGVESIVGGVATVRIIVKCAPNENVPVGREVRSRVMAALADQGVSLPVMPGFGPGVLPYGGAGTAK</sequence>
<dbReference type="PANTHER" id="PTHR30460:SF0">
    <property type="entry name" value="MODERATE CONDUCTANCE MECHANOSENSITIVE CHANNEL YBIO"/>
    <property type="match status" value="1"/>
</dbReference>
<dbReference type="Gene3D" id="3.30.70.100">
    <property type="match status" value="1"/>
</dbReference>
<dbReference type="EMBL" id="WLVL01000018">
    <property type="protein sequence ID" value="MTB71261.1"/>
    <property type="molecule type" value="Genomic_DNA"/>
</dbReference>
<dbReference type="InterPro" id="IPR011014">
    <property type="entry name" value="MscS_channel_TM-2"/>
</dbReference>
<proteinExistence type="inferred from homology"/>
<dbReference type="SUPFAM" id="SSF50182">
    <property type="entry name" value="Sm-like ribonucleoproteins"/>
    <property type="match status" value="1"/>
</dbReference>
<evidence type="ECO:0000256" key="2">
    <source>
        <dbReference type="ARBA" id="ARBA00008017"/>
    </source>
</evidence>
<dbReference type="AlphaFoldDB" id="A0A6I3ISM0"/>
<dbReference type="InterPro" id="IPR045276">
    <property type="entry name" value="YbiO_bact"/>
</dbReference>
<dbReference type="InterPro" id="IPR006685">
    <property type="entry name" value="MscS_channel_2nd"/>
</dbReference>
<evidence type="ECO:0000256" key="5">
    <source>
        <dbReference type="ARBA" id="ARBA00022989"/>
    </source>
</evidence>
<dbReference type="PANTHER" id="PTHR30460">
    <property type="entry name" value="MODERATE CONDUCTANCE MECHANOSENSITIVE CHANNEL YBIO"/>
    <property type="match status" value="1"/>
</dbReference>
<accession>A0A6I3ISM0</accession>
<feature type="transmembrane region" description="Helical" evidence="7">
    <location>
        <begin position="112"/>
        <end position="131"/>
    </location>
</feature>
<feature type="domain" description="Mechanosensitive ion channel MscS" evidence="8">
    <location>
        <begin position="159"/>
        <end position="221"/>
    </location>
</feature>
<keyword evidence="3" id="KW-1003">Cell membrane</keyword>
<dbReference type="Proteomes" id="UP000431092">
    <property type="component" value="Unassembled WGS sequence"/>
</dbReference>
<dbReference type="Gene3D" id="2.30.30.60">
    <property type="match status" value="1"/>
</dbReference>
<evidence type="ECO:0000313" key="11">
    <source>
        <dbReference type="Proteomes" id="UP000431092"/>
    </source>
</evidence>
<reference evidence="10 11" key="1">
    <citation type="submission" date="2019-11" db="EMBL/GenBank/DDBJ databases">
        <title>Whole genome sequencing identifies a novel species of the genus Arsenicicoccus isolated from human blood.</title>
        <authorList>
            <person name="Jeong J.H."/>
            <person name="Kweon O.J."/>
            <person name="Kim H.R."/>
            <person name="Kim T.-H."/>
            <person name="Ha S.-M."/>
            <person name="Lee M.-K."/>
        </authorList>
    </citation>
    <scope>NUCLEOTIDE SEQUENCE [LARGE SCALE GENOMIC DNA]</scope>
    <source>
        <strain evidence="10 11">MKL-02</strain>
    </source>
</reference>
<dbReference type="GO" id="GO:0008381">
    <property type="term" value="F:mechanosensitive monoatomic ion channel activity"/>
    <property type="evidence" value="ECO:0007669"/>
    <property type="project" value="InterPro"/>
</dbReference>
<keyword evidence="11" id="KW-1185">Reference proteome</keyword>
<evidence type="ECO:0000256" key="7">
    <source>
        <dbReference type="SAM" id="Phobius"/>
    </source>
</evidence>
<evidence type="ECO:0000256" key="1">
    <source>
        <dbReference type="ARBA" id="ARBA00004651"/>
    </source>
</evidence>
<comment type="caution">
    <text evidence="10">The sequence shown here is derived from an EMBL/GenBank/DDBJ whole genome shotgun (WGS) entry which is preliminary data.</text>
</comment>
<feature type="domain" description="Mechanosensitive ion channel transmembrane helices 2/3" evidence="9">
    <location>
        <begin position="117"/>
        <end position="157"/>
    </location>
</feature>
<dbReference type="SUPFAM" id="SSF82861">
    <property type="entry name" value="Mechanosensitive channel protein MscS (YggB), transmembrane region"/>
    <property type="match status" value="1"/>
</dbReference>
<organism evidence="10 11">
    <name type="scientific">Arsenicicoccus cauae</name>
    <dbReference type="NCBI Taxonomy" id="2663847"/>
    <lineage>
        <taxon>Bacteria</taxon>
        <taxon>Bacillati</taxon>
        <taxon>Actinomycetota</taxon>
        <taxon>Actinomycetes</taxon>
        <taxon>Micrococcales</taxon>
        <taxon>Intrasporangiaceae</taxon>
        <taxon>Arsenicicoccus</taxon>
    </lineage>
</organism>
<evidence type="ECO:0000256" key="4">
    <source>
        <dbReference type="ARBA" id="ARBA00022692"/>
    </source>
</evidence>
<dbReference type="RefSeq" id="WP_154592603.1">
    <property type="nucleotide sequence ID" value="NZ_WLVL01000018.1"/>
</dbReference>
<dbReference type="InterPro" id="IPR023408">
    <property type="entry name" value="MscS_beta-dom_sf"/>
</dbReference>
<dbReference type="Pfam" id="PF00924">
    <property type="entry name" value="MS_channel_2nd"/>
    <property type="match status" value="1"/>
</dbReference>
<gene>
    <name evidence="10" type="ORF">GGG17_04595</name>
</gene>
<keyword evidence="5 7" id="KW-1133">Transmembrane helix</keyword>
<dbReference type="InterPro" id="IPR010920">
    <property type="entry name" value="LSM_dom_sf"/>
</dbReference>
<dbReference type="Gene3D" id="1.10.287.1260">
    <property type="match status" value="1"/>
</dbReference>
<name>A0A6I3ISM0_9MICO</name>
<dbReference type="Pfam" id="PF21088">
    <property type="entry name" value="MS_channel_1st"/>
    <property type="match status" value="1"/>
</dbReference>
<feature type="transmembrane region" description="Helical" evidence="7">
    <location>
        <begin position="137"/>
        <end position="160"/>
    </location>
</feature>